<dbReference type="Proteomes" id="UP001356427">
    <property type="component" value="Unassembled WGS sequence"/>
</dbReference>
<proteinExistence type="predicted"/>
<name>A0AAN8QPS9_9TELE</name>
<accession>A0AAN8QPS9</accession>
<dbReference type="EMBL" id="JAGTTL010000031">
    <property type="protein sequence ID" value="KAK6297247.1"/>
    <property type="molecule type" value="Genomic_DNA"/>
</dbReference>
<protein>
    <submittedName>
        <fullName evidence="2">Uncharacterized protein</fullName>
    </submittedName>
</protein>
<dbReference type="AlphaFoldDB" id="A0AAN8QPS9"/>
<evidence type="ECO:0000256" key="1">
    <source>
        <dbReference type="SAM" id="MobiDB-lite"/>
    </source>
</evidence>
<sequence>MNVVEKVGSPTALLRRGPSSLDVWGMLTIKRPASFGKLEDILAKAGDFKFEMIPPRCGEGQPGLSGPPVHPRRGEGQPGPSRPPVPPRSGVVQPGPSGPPVPPRSGEGQPGPSGFLAVFCLI</sequence>
<evidence type="ECO:0000313" key="2">
    <source>
        <dbReference type="EMBL" id="KAK6297247.1"/>
    </source>
</evidence>
<feature type="region of interest" description="Disordered" evidence="1">
    <location>
        <begin position="52"/>
        <end position="113"/>
    </location>
</feature>
<organism evidence="2 3">
    <name type="scientific">Coregonus suidteri</name>
    <dbReference type="NCBI Taxonomy" id="861788"/>
    <lineage>
        <taxon>Eukaryota</taxon>
        <taxon>Metazoa</taxon>
        <taxon>Chordata</taxon>
        <taxon>Craniata</taxon>
        <taxon>Vertebrata</taxon>
        <taxon>Euteleostomi</taxon>
        <taxon>Actinopterygii</taxon>
        <taxon>Neopterygii</taxon>
        <taxon>Teleostei</taxon>
        <taxon>Protacanthopterygii</taxon>
        <taxon>Salmoniformes</taxon>
        <taxon>Salmonidae</taxon>
        <taxon>Coregoninae</taxon>
        <taxon>Coregonus</taxon>
    </lineage>
</organism>
<comment type="caution">
    <text evidence="2">The sequence shown here is derived from an EMBL/GenBank/DDBJ whole genome shotgun (WGS) entry which is preliminary data.</text>
</comment>
<gene>
    <name evidence="2" type="ORF">J4Q44_G00318300</name>
</gene>
<evidence type="ECO:0000313" key="3">
    <source>
        <dbReference type="Proteomes" id="UP001356427"/>
    </source>
</evidence>
<keyword evidence="3" id="KW-1185">Reference proteome</keyword>
<reference evidence="2 3" key="1">
    <citation type="submission" date="2021-04" db="EMBL/GenBank/DDBJ databases">
        <authorList>
            <person name="De Guttry C."/>
            <person name="Zahm M."/>
            <person name="Klopp C."/>
            <person name="Cabau C."/>
            <person name="Louis A."/>
            <person name="Berthelot C."/>
            <person name="Parey E."/>
            <person name="Roest Crollius H."/>
            <person name="Montfort J."/>
            <person name="Robinson-Rechavi M."/>
            <person name="Bucao C."/>
            <person name="Bouchez O."/>
            <person name="Gislard M."/>
            <person name="Lluch J."/>
            <person name="Milhes M."/>
            <person name="Lampietro C."/>
            <person name="Lopez Roques C."/>
            <person name="Donnadieu C."/>
            <person name="Braasch I."/>
            <person name="Desvignes T."/>
            <person name="Postlethwait J."/>
            <person name="Bobe J."/>
            <person name="Wedekind C."/>
            <person name="Guiguen Y."/>
        </authorList>
    </citation>
    <scope>NUCLEOTIDE SEQUENCE [LARGE SCALE GENOMIC DNA]</scope>
    <source>
        <strain evidence="2">Cs_M1</strain>
        <tissue evidence="2">Blood</tissue>
    </source>
</reference>